<organism evidence="1 2">
    <name type="scientific">Brachionus plicatilis</name>
    <name type="common">Marine rotifer</name>
    <name type="synonym">Brachionus muelleri</name>
    <dbReference type="NCBI Taxonomy" id="10195"/>
    <lineage>
        <taxon>Eukaryota</taxon>
        <taxon>Metazoa</taxon>
        <taxon>Spiralia</taxon>
        <taxon>Gnathifera</taxon>
        <taxon>Rotifera</taxon>
        <taxon>Eurotatoria</taxon>
        <taxon>Monogononta</taxon>
        <taxon>Pseudotrocha</taxon>
        <taxon>Ploima</taxon>
        <taxon>Brachionidae</taxon>
        <taxon>Brachionus</taxon>
    </lineage>
</organism>
<comment type="caution">
    <text evidence="1">The sequence shown here is derived from an EMBL/GenBank/DDBJ whole genome shotgun (WGS) entry which is preliminary data.</text>
</comment>
<evidence type="ECO:0000313" key="1">
    <source>
        <dbReference type="EMBL" id="RNA03956.1"/>
    </source>
</evidence>
<dbReference type="AlphaFoldDB" id="A0A3M7PXS0"/>
<accession>A0A3M7PXS0</accession>
<evidence type="ECO:0000313" key="2">
    <source>
        <dbReference type="Proteomes" id="UP000276133"/>
    </source>
</evidence>
<proteinExistence type="predicted"/>
<gene>
    <name evidence="1" type="ORF">BpHYR1_019733</name>
</gene>
<keyword evidence="2" id="KW-1185">Reference proteome</keyword>
<sequence length="61" mass="6893">MNDLGFKFSEQNEFFVVPGSYYGGLFKLQLGYEVLFNALANVNHTHIDSITIRHGRLTASN</sequence>
<reference evidence="1 2" key="1">
    <citation type="journal article" date="2018" name="Sci. Rep.">
        <title>Genomic signatures of local adaptation to the degree of environmental predictability in rotifers.</title>
        <authorList>
            <person name="Franch-Gras L."/>
            <person name="Hahn C."/>
            <person name="Garcia-Roger E.M."/>
            <person name="Carmona M.J."/>
            <person name="Serra M."/>
            <person name="Gomez A."/>
        </authorList>
    </citation>
    <scope>NUCLEOTIDE SEQUENCE [LARGE SCALE GENOMIC DNA]</scope>
    <source>
        <strain evidence="1">HYR1</strain>
    </source>
</reference>
<dbReference type="EMBL" id="REGN01008290">
    <property type="protein sequence ID" value="RNA03956.1"/>
    <property type="molecule type" value="Genomic_DNA"/>
</dbReference>
<name>A0A3M7PXS0_BRAPC</name>
<protein>
    <submittedName>
        <fullName evidence="1">Uncharacterized protein</fullName>
    </submittedName>
</protein>
<dbReference type="Proteomes" id="UP000276133">
    <property type="component" value="Unassembled WGS sequence"/>
</dbReference>